<evidence type="ECO:0000313" key="8">
    <source>
        <dbReference type="Proteomes" id="UP000199800"/>
    </source>
</evidence>
<dbReference type="GO" id="GO:0016985">
    <property type="term" value="F:mannan endo-1,4-beta-mannosidase activity"/>
    <property type="evidence" value="ECO:0007669"/>
    <property type="project" value="InterPro"/>
</dbReference>
<organism evidence="7 8">
    <name type="scientific">[Clostridium] polysaccharolyticum</name>
    <dbReference type="NCBI Taxonomy" id="29364"/>
    <lineage>
        <taxon>Bacteria</taxon>
        <taxon>Bacillati</taxon>
        <taxon>Bacillota</taxon>
        <taxon>Clostridia</taxon>
        <taxon>Lachnospirales</taxon>
        <taxon>Lachnospiraceae</taxon>
    </lineage>
</organism>
<evidence type="ECO:0000256" key="1">
    <source>
        <dbReference type="ARBA" id="ARBA00007754"/>
    </source>
</evidence>
<dbReference type="InterPro" id="IPR017853">
    <property type="entry name" value="GH"/>
</dbReference>
<dbReference type="Proteomes" id="UP000199800">
    <property type="component" value="Unassembled WGS sequence"/>
</dbReference>
<dbReference type="STRING" id="29364.SAMN04487772_11422"/>
<dbReference type="RefSeq" id="WP_092478093.1">
    <property type="nucleotide sequence ID" value="NZ_FOHN01000014.1"/>
</dbReference>
<dbReference type="Gene3D" id="3.20.20.80">
    <property type="entry name" value="Glycosidases"/>
    <property type="match status" value="1"/>
</dbReference>
<feature type="active site" description="Proton donor" evidence="4">
    <location>
        <position position="135"/>
    </location>
</feature>
<dbReference type="PROSITE" id="PS51764">
    <property type="entry name" value="GH26"/>
    <property type="match status" value="1"/>
</dbReference>
<evidence type="ECO:0000259" key="6">
    <source>
        <dbReference type="PROSITE" id="PS51764"/>
    </source>
</evidence>
<name>A0A1I0DEJ9_9FIRM</name>
<comment type="similarity">
    <text evidence="1 4">Belongs to the glycosyl hydrolase 26 family.</text>
</comment>
<keyword evidence="5" id="KW-0732">Signal</keyword>
<feature type="chain" id="PRO_5011715385" evidence="5">
    <location>
        <begin position="26"/>
        <end position="477"/>
    </location>
</feature>
<proteinExistence type="inferred from homology"/>
<feature type="active site" description="Nucleophile" evidence="4">
    <location>
        <position position="247"/>
    </location>
</feature>
<protein>
    <submittedName>
        <fullName evidence="7">Glycosyl hydrolase family 26</fullName>
    </submittedName>
</protein>
<evidence type="ECO:0000256" key="4">
    <source>
        <dbReference type="PROSITE-ProRule" id="PRU01100"/>
    </source>
</evidence>
<accession>A0A1I0DEJ9</accession>
<dbReference type="PANTHER" id="PTHR40079:SF4">
    <property type="entry name" value="GH26 DOMAIN-CONTAINING PROTEIN-RELATED"/>
    <property type="match status" value="1"/>
</dbReference>
<dbReference type="AlphaFoldDB" id="A0A1I0DEJ9"/>
<evidence type="ECO:0000256" key="3">
    <source>
        <dbReference type="ARBA" id="ARBA00023295"/>
    </source>
</evidence>
<dbReference type="GO" id="GO:0006080">
    <property type="term" value="P:substituted mannan metabolic process"/>
    <property type="evidence" value="ECO:0007669"/>
    <property type="project" value="InterPro"/>
</dbReference>
<dbReference type="EMBL" id="FOHN01000014">
    <property type="protein sequence ID" value="SET30450.1"/>
    <property type="molecule type" value="Genomic_DNA"/>
</dbReference>
<evidence type="ECO:0000313" key="7">
    <source>
        <dbReference type="EMBL" id="SET30450.1"/>
    </source>
</evidence>
<dbReference type="OrthoDB" id="154460at2"/>
<dbReference type="InterPro" id="IPR008965">
    <property type="entry name" value="CBM2/CBM3_carb-bd_dom_sf"/>
</dbReference>
<dbReference type="SUPFAM" id="SSF51445">
    <property type="entry name" value="(Trans)glycosidases"/>
    <property type="match status" value="1"/>
</dbReference>
<reference evidence="7 8" key="1">
    <citation type="submission" date="2016-10" db="EMBL/GenBank/DDBJ databases">
        <authorList>
            <person name="de Groot N.N."/>
        </authorList>
    </citation>
    <scope>NUCLEOTIDE SEQUENCE [LARGE SCALE GENOMIC DNA]</scope>
    <source>
        <strain evidence="7 8">DSM 1801</strain>
    </source>
</reference>
<keyword evidence="3 4" id="KW-0326">Glycosidase</keyword>
<keyword evidence="2 4" id="KW-0378">Hydrolase</keyword>
<gene>
    <name evidence="7" type="ORF">SAMN04487772_11422</name>
</gene>
<dbReference type="PANTHER" id="PTHR40079">
    <property type="entry name" value="MANNAN ENDO-1,4-BETA-MANNOSIDASE E-RELATED"/>
    <property type="match status" value="1"/>
</dbReference>
<sequence>MKKRVTKILATAVLAIAMCVSTVSASISMNDSGLKIGAWLGVQANTSEINTWQSLADYKLDTVMAYMDWSTNFNSIKNTIMDSIYNNGSQAIITWEPWGLSNTAISSGQKDSYIRQMANDMKAYNKEINISLMHEANGNWYDWAIGDSKVNTNQTYIAAYRHVVDIFRQQGAKNVKFIWNVNAGNCGSGSTYTGHYPGDAYVDYIAIDGYNWGTTQSWGSTWQSFDSIFAAPYQALCAISKPIFITEFSSTEIGGNKAAWITETFNTIRTKYPRIKLVSWFGENKETDWRINSSASALAAFKAALKAGSTAPSVAPSIKPSVAPSVAPSIKPSVAPSPSPVVNPSKAPSGNVDVKVNTTASGSVNQVYTITSNGSAVDLSKLTIRYTFQKADAKNMNVFVDNAAAQLNVAPYYTSFNSDVNTVIKKDAGNYVLELTFKNAFTLQPNTGSVQIQVRMANDDWSSIGAGFTEKDLTVLY</sequence>
<feature type="signal peptide" evidence="5">
    <location>
        <begin position="1"/>
        <end position="25"/>
    </location>
</feature>
<evidence type="ECO:0000256" key="2">
    <source>
        <dbReference type="ARBA" id="ARBA00022801"/>
    </source>
</evidence>
<feature type="domain" description="GH26" evidence="6">
    <location>
        <begin position="20"/>
        <end position="301"/>
    </location>
</feature>
<dbReference type="Gene3D" id="2.60.40.710">
    <property type="entry name" value="Endoglucanase-like"/>
    <property type="match status" value="1"/>
</dbReference>
<evidence type="ECO:0000256" key="5">
    <source>
        <dbReference type="SAM" id="SignalP"/>
    </source>
</evidence>
<dbReference type="InterPro" id="IPR022790">
    <property type="entry name" value="GH26_dom"/>
</dbReference>
<dbReference type="GO" id="GO:0030248">
    <property type="term" value="F:cellulose binding"/>
    <property type="evidence" value="ECO:0007669"/>
    <property type="project" value="InterPro"/>
</dbReference>
<dbReference type="SUPFAM" id="SSF49384">
    <property type="entry name" value="Carbohydrate-binding domain"/>
    <property type="match status" value="1"/>
</dbReference>
<keyword evidence="8" id="KW-1185">Reference proteome</keyword>
<dbReference type="InterPro" id="IPR036966">
    <property type="entry name" value="CBM3_sf"/>
</dbReference>
<dbReference type="InterPro" id="IPR000805">
    <property type="entry name" value="Glyco_hydro_26"/>
</dbReference>